<dbReference type="OrthoDB" id="4951845at2759"/>
<dbReference type="Pfam" id="PF22041">
    <property type="entry name" value="GST_C_7"/>
    <property type="match status" value="1"/>
</dbReference>
<dbReference type="InterPro" id="IPR054416">
    <property type="entry name" value="GST_UstS-like_C"/>
</dbReference>
<dbReference type="InterPro" id="IPR036282">
    <property type="entry name" value="Glutathione-S-Trfase_C_sf"/>
</dbReference>
<proteinExistence type="predicted"/>
<evidence type="ECO:0000259" key="2">
    <source>
        <dbReference type="Pfam" id="PF22041"/>
    </source>
</evidence>
<name>A0A2J6PE58_9HELO</name>
<dbReference type="InterPro" id="IPR004045">
    <property type="entry name" value="Glutathione_S-Trfase_N"/>
</dbReference>
<dbReference type="AlphaFoldDB" id="A0A2J6PE58"/>
<evidence type="ECO:0000313" key="4">
    <source>
        <dbReference type="Proteomes" id="UP000235672"/>
    </source>
</evidence>
<protein>
    <submittedName>
        <fullName evidence="3">Uncharacterized protein</fullName>
    </submittedName>
</protein>
<dbReference type="Proteomes" id="UP000235672">
    <property type="component" value="Unassembled WGS sequence"/>
</dbReference>
<feature type="domain" description="Glutathione S-transferase UstS-like C-terminal" evidence="2">
    <location>
        <begin position="117"/>
        <end position="211"/>
    </location>
</feature>
<dbReference type="Pfam" id="PF13409">
    <property type="entry name" value="GST_N_2"/>
    <property type="match status" value="1"/>
</dbReference>
<evidence type="ECO:0000259" key="1">
    <source>
        <dbReference type="Pfam" id="PF13409"/>
    </source>
</evidence>
<dbReference type="SUPFAM" id="SSF52833">
    <property type="entry name" value="Thioredoxin-like"/>
    <property type="match status" value="1"/>
</dbReference>
<organism evidence="3 4">
    <name type="scientific">Hyaloscypha hepaticicola</name>
    <dbReference type="NCBI Taxonomy" id="2082293"/>
    <lineage>
        <taxon>Eukaryota</taxon>
        <taxon>Fungi</taxon>
        <taxon>Dikarya</taxon>
        <taxon>Ascomycota</taxon>
        <taxon>Pezizomycotina</taxon>
        <taxon>Leotiomycetes</taxon>
        <taxon>Helotiales</taxon>
        <taxon>Hyaloscyphaceae</taxon>
        <taxon>Hyaloscypha</taxon>
    </lineage>
</organism>
<gene>
    <name evidence="3" type="ORF">NA56DRAFT_652562</name>
</gene>
<sequence>MSQVSLYDLPSKGRCACWSLNPWKTRLALNFKGVDYKTEWVEYPDIASTLKPRVEPNKPSLNPVQYSIPTARFPDNTYIMDSKAIALRLEKDYPSPSMHLNSPILPEVEKVVPSINAALRGVWCPKVPPQLLNEPSREYFVRTREERFGIKFENMAETMGGEEAWMEALPGIKALGEILRKNGGPFVQGETVSYADFVIVGWLRFYKVIEEDLFKRVVDIEPALGKLYYASKQWLERDDH</sequence>
<dbReference type="Gene3D" id="3.40.30.10">
    <property type="entry name" value="Glutaredoxin"/>
    <property type="match status" value="1"/>
</dbReference>
<dbReference type="EMBL" id="KZ613553">
    <property type="protein sequence ID" value="PMD12331.1"/>
    <property type="molecule type" value="Genomic_DNA"/>
</dbReference>
<dbReference type="STRING" id="1745343.A0A2J6PE58"/>
<dbReference type="Gene3D" id="1.20.1050.10">
    <property type="match status" value="1"/>
</dbReference>
<keyword evidence="4" id="KW-1185">Reference proteome</keyword>
<dbReference type="InterPro" id="IPR036249">
    <property type="entry name" value="Thioredoxin-like_sf"/>
</dbReference>
<dbReference type="CDD" id="cd03038">
    <property type="entry name" value="GST_N_etherase_LigE"/>
    <property type="match status" value="1"/>
</dbReference>
<feature type="domain" description="GST N-terminal" evidence="1">
    <location>
        <begin position="18"/>
        <end position="91"/>
    </location>
</feature>
<dbReference type="SUPFAM" id="SSF47616">
    <property type="entry name" value="GST C-terminal domain-like"/>
    <property type="match status" value="1"/>
</dbReference>
<reference evidence="3 4" key="1">
    <citation type="submission" date="2016-05" db="EMBL/GenBank/DDBJ databases">
        <title>A degradative enzymes factory behind the ericoid mycorrhizal symbiosis.</title>
        <authorList>
            <consortium name="DOE Joint Genome Institute"/>
            <person name="Martino E."/>
            <person name="Morin E."/>
            <person name="Grelet G."/>
            <person name="Kuo A."/>
            <person name="Kohler A."/>
            <person name="Daghino S."/>
            <person name="Barry K."/>
            <person name="Choi C."/>
            <person name="Cichocki N."/>
            <person name="Clum A."/>
            <person name="Copeland A."/>
            <person name="Hainaut M."/>
            <person name="Haridas S."/>
            <person name="Labutti K."/>
            <person name="Lindquist E."/>
            <person name="Lipzen A."/>
            <person name="Khouja H.-R."/>
            <person name="Murat C."/>
            <person name="Ohm R."/>
            <person name="Olson A."/>
            <person name="Spatafora J."/>
            <person name="Veneault-Fourrey C."/>
            <person name="Henrissat B."/>
            <person name="Grigoriev I."/>
            <person name="Martin F."/>
            <person name="Perotto S."/>
        </authorList>
    </citation>
    <scope>NUCLEOTIDE SEQUENCE [LARGE SCALE GENOMIC DNA]</scope>
    <source>
        <strain evidence="3 4">UAMH 7357</strain>
    </source>
</reference>
<evidence type="ECO:0000313" key="3">
    <source>
        <dbReference type="EMBL" id="PMD12331.1"/>
    </source>
</evidence>
<accession>A0A2J6PE58</accession>